<dbReference type="RefSeq" id="WP_027875260.1">
    <property type="nucleotide sequence ID" value="NZ_CP023173.1"/>
</dbReference>
<keyword evidence="3" id="KW-1185">Reference proteome</keyword>
<evidence type="ECO:0000313" key="3">
    <source>
        <dbReference type="Proteomes" id="UP000232229"/>
    </source>
</evidence>
<dbReference type="InterPro" id="IPR012338">
    <property type="entry name" value="Beta-lactam/transpept-like"/>
</dbReference>
<dbReference type="SUPFAM" id="SSF56601">
    <property type="entry name" value="beta-lactamase/transpeptidase-like"/>
    <property type="match status" value="1"/>
</dbReference>
<proteinExistence type="predicted"/>
<dbReference type="InterPro" id="IPR001466">
    <property type="entry name" value="Beta-lactam-related"/>
</dbReference>
<dbReference type="GO" id="GO:0016787">
    <property type="term" value="F:hydrolase activity"/>
    <property type="evidence" value="ECO:0007669"/>
    <property type="project" value="UniProtKB-KW"/>
</dbReference>
<name>A0A249SN00_9MOLU</name>
<sequence length="372" mass="42798">MSWKNVNLKINEFIDNRLFNGAIIKITKDNEEIYFNNFGYANIEEKKILKKDNIFALYSMSKPITVVACLLLMQRNLLTLEDPLNKYFPNFNSNIKIKHLLNMTSGLTYFWNNSDSGKQTKAAFDEVVEQNITLKEFCEKISLAPIISEPGKEWHYGVSLDILGGVIEKITNEKFSKFLQENIFDPLEMNDTAFYIKDLNRKTPVYEFTKTIDGNKLAINEDFHFLMPFSNEEPNACLGGSGLFSTANDYAKFLNFLIDGKIGEIQFLDFDLLEQMRTDHLINNKETFKWSFNKDYSYGYGVRVRLKNELFPLTEIGEFGWDGALGSAGLVDIKNKITMTFLSSSYPGNNKIVQTELFDAVYKDLRGLKIIK</sequence>
<evidence type="ECO:0000259" key="1">
    <source>
        <dbReference type="Pfam" id="PF00144"/>
    </source>
</evidence>
<protein>
    <submittedName>
        <fullName evidence="2">Serine hydrolase</fullName>
    </submittedName>
</protein>
<feature type="domain" description="Beta-lactamase-related" evidence="1">
    <location>
        <begin position="12"/>
        <end position="349"/>
    </location>
</feature>
<dbReference type="InterPro" id="IPR050789">
    <property type="entry name" value="Diverse_Enzym_Activities"/>
</dbReference>
<organism evidence="2 3">
    <name type="scientific">Mesoplasma chauliocola</name>
    <dbReference type="NCBI Taxonomy" id="216427"/>
    <lineage>
        <taxon>Bacteria</taxon>
        <taxon>Bacillati</taxon>
        <taxon>Mycoplasmatota</taxon>
        <taxon>Mollicutes</taxon>
        <taxon>Entomoplasmatales</taxon>
        <taxon>Entomoplasmataceae</taxon>
        <taxon>Mesoplasma</taxon>
    </lineage>
</organism>
<dbReference type="PANTHER" id="PTHR43283:SF3">
    <property type="entry name" value="BETA-LACTAMASE FAMILY PROTEIN (AFU_ORTHOLOGUE AFUA_5G07500)"/>
    <property type="match status" value="1"/>
</dbReference>
<dbReference type="EMBL" id="CP023173">
    <property type="protein sequence ID" value="ASZ08972.1"/>
    <property type="molecule type" value="Genomic_DNA"/>
</dbReference>
<dbReference type="AlphaFoldDB" id="A0A249SN00"/>
<dbReference type="Pfam" id="PF00144">
    <property type="entry name" value="Beta-lactamase"/>
    <property type="match status" value="1"/>
</dbReference>
<dbReference type="Gene3D" id="3.40.710.10">
    <property type="entry name" value="DD-peptidase/beta-lactamase superfamily"/>
    <property type="match status" value="1"/>
</dbReference>
<evidence type="ECO:0000313" key="2">
    <source>
        <dbReference type="EMBL" id="ASZ08972.1"/>
    </source>
</evidence>
<dbReference type="PANTHER" id="PTHR43283">
    <property type="entry name" value="BETA-LACTAMASE-RELATED"/>
    <property type="match status" value="1"/>
</dbReference>
<gene>
    <name evidence="2" type="ORF">CK556_01195</name>
</gene>
<reference evidence="2 3" key="1">
    <citation type="submission" date="2017-08" db="EMBL/GenBank/DDBJ databases">
        <title>Complete Genome Sequence of Mesoplasma chauliocola.</title>
        <authorList>
            <person name="Knight T.F.Jr."/>
            <person name="Citino T."/>
        </authorList>
    </citation>
    <scope>NUCLEOTIDE SEQUENCE [LARGE SCALE GENOMIC DNA]</scope>
    <source>
        <strain evidence="2 3">CHPA-2</strain>
    </source>
</reference>
<dbReference type="Proteomes" id="UP000232229">
    <property type="component" value="Chromosome"/>
</dbReference>
<keyword evidence="2" id="KW-0378">Hydrolase</keyword>
<dbReference type="STRING" id="1336232.GCA_000518825_00081"/>
<accession>A0A249SN00</accession>
<dbReference type="KEGG" id="mchc:CK556_01195"/>